<dbReference type="RefSeq" id="WP_390327275.1">
    <property type="nucleotide sequence ID" value="NZ_JBHRTP010000082.1"/>
</dbReference>
<name>A0ABV7FAC4_9BURK</name>
<dbReference type="GO" id="GO:0006508">
    <property type="term" value="P:proteolysis"/>
    <property type="evidence" value="ECO:0007669"/>
    <property type="project" value="UniProtKB-KW"/>
</dbReference>
<accession>A0ABV7FAC4</accession>
<dbReference type="Gene3D" id="2.30.30.220">
    <property type="entry name" value="SspB-like"/>
    <property type="match status" value="1"/>
</dbReference>
<dbReference type="Proteomes" id="UP001595530">
    <property type="component" value="Unassembled WGS sequence"/>
</dbReference>
<evidence type="ECO:0000256" key="1">
    <source>
        <dbReference type="SAM" id="MobiDB-lite"/>
    </source>
</evidence>
<dbReference type="InterPro" id="IPR007481">
    <property type="entry name" value="SspB"/>
</dbReference>
<dbReference type="NCBIfam" id="NF008769">
    <property type="entry name" value="PRK11798.2-5"/>
    <property type="match status" value="1"/>
</dbReference>
<dbReference type="GO" id="GO:0008233">
    <property type="term" value="F:peptidase activity"/>
    <property type="evidence" value="ECO:0007669"/>
    <property type="project" value="UniProtKB-KW"/>
</dbReference>
<reference evidence="3" key="1">
    <citation type="journal article" date="2019" name="Int. J. Syst. Evol. Microbiol.">
        <title>The Global Catalogue of Microorganisms (GCM) 10K type strain sequencing project: providing services to taxonomists for standard genome sequencing and annotation.</title>
        <authorList>
            <consortium name="The Broad Institute Genomics Platform"/>
            <consortium name="The Broad Institute Genome Sequencing Center for Infectious Disease"/>
            <person name="Wu L."/>
            <person name="Ma J."/>
        </authorList>
    </citation>
    <scope>NUCLEOTIDE SEQUENCE [LARGE SCALE GENOMIC DNA]</scope>
    <source>
        <strain evidence="3">KCTC 42986</strain>
    </source>
</reference>
<comment type="caution">
    <text evidence="2">The sequence shown here is derived from an EMBL/GenBank/DDBJ whole genome shotgun (WGS) entry which is preliminary data.</text>
</comment>
<keyword evidence="2" id="KW-0645">Protease</keyword>
<evidence type="ECO:0000313" key="3">
    <source>
        <dbReference type="Proteomes" id="UP001595530"/>
    </source>
</evidence>
<dbReference type="PANTHER" id="PTHR37486">
    <property type="entry name" value="STRINGENT STARVATION PROTEIN B"/>
    <property type="match status" value="1"/>
</dbReference>
<dbReference type="PANTHER" id="PTHR37486:SF1">
    <property type="entry name" value="STRINGENT STARVATION PROTEIN B"/>
    <property type="match status" value="1"/>
</dbReference>
<sequence length="181" mass="18932">MSAPSTPSTKPYLLRAIYEWCTDSGFTPHIAVAVDAGTRVPMQFVKNGQIVLNISFGATSGLKMDNDAVLFNARFGGVSREIYVPIDNVLAIYANENGQGMAFEMPVAGAVDDDASSDPAQHEAPADSAPNDSATASTSGPRLTSIPSKAPDSKPTEAPKPPDDSPDAPKSGGRPTLTRIK</sequence>
<gene>
    <name evidence="2" type="ORF">ACFOFO_21995</name>
</gene>
<evidence type="ECO:0000313" key="2">
    <source>
        <dbReference type="EMBL" id="MFC3110596.1"/>
    </source>
</evidence>
<feature type="region of interest" description="Disordered" evidence="1">
    <location>
        <begin position="111"/>
        <end position="181"/>
    </location>
</feature>
<proteinExistence type="predicted"/>
<keyword evidence="2" id="KW-0378">Hydrolase</keyword>
<dbReference type="SUPFAM" id="SSF101738">
    <property type="entry name" value="SspB-like"/>
    <property type="match status" value="1"/>
</dbReference>
<dbReference type="InterPro" id="IPR036760">
    <property type="entry name" value="SspB-like_sf"/>
</dbReference>
<feature type="compositionally biased region" description="Basic and acidic residues" evidence="1">
    <location>
        <begin position="151"/>
        <end position="163"/>
    </location>
</feature>
<protein>
    <submittedName>
        <fullName evidence="2">ClpXP protease specificity-enhancing factor</fullName>
    </submittedName>
</protein>
<dbReference type="EMBL" id="JBHRTP010000082">
    <property type="protein sequence ID" value="MFC3110596.1"/>
    <property type="molecule type" value="Genomic_DNA"/>
</dbReference>
<feature type="compositionally biased region" description="Polar residues" evidence="1">
    <location>
        <begin position="130"/>
        <end position="147"/>
    </location>
</feature>
<dbReference type="Pfam" id="PF04386">
    <property type="entry name" value="SspB"/>
    <property type="match status" value="1"/>
</dbReference>
<keyword evidence="3" id="KW-1185">Reference proteome</keyword>
<organism evidence="2 3">
    <name type="scientific">Undibacterium arcticum</name>
    <dbReference type="NCBI Taxonomy" id="1762892"/>
    <lineage>
        <taxon>Bacteria</taxon>
        <taxon>Pseudomonadati</taxon>
        <taxon>Pseudomonadota</taxon>
        <taxon>Betaproteobacteria</taxon>
        <taxon>Burkholderiales</taxon>
        <taxon>Oxalobacteraceae</taxon>
        <taxon>Undibacterium</taxon>
    </lineage>
</organism>